<dbReference type="RefSeq" id="XP_036625614.1">
    <property type="nucleotide sequence ID" value="XM_036771968.1"/>
</dbReference>
<keyword evidence="3" id="KW-1185">Reference proteome</keyword>
<feature type="region of interest" description="Disordered" evidence="1">
    <location>
        <begin position="209"/>
        <end position="249"/>
    </location>
</feature>
<organism evidence="2 3">
    <name type="scientific">Pleurotus ostreatus</name>
    <name type="common">Oyster mushroom</name>
    <name type="synonym">White-rot fungus</name>
    <dbReference type="NCBI Taxonomy" id="5322"/>
    <lineage>
        <taxon>Eukaryota</taxon>
        <taxon>Fungi</taxon>
        <taxon>Dikarya</taxon>
        <taxon>Basidiomycota</taxon>
        <taxon>Agaricomycotina</taxon>
        <taxon>Agaricomycetes</taxon>
        <taxon>Agaricomycetidae</taxon>
        <taxon>Agaricales</taxon>
        <taxon>Pleurotineae</taxon>
        <taxon>Pleurotaceae</taxon>
        <taxon>Pleurotus</taxon>
    </lineage>
</organism>
<feature type="compositionally biased region" description="Basic and acidic residues" evidence="1">
    <location>
        <begin position="239"/>
        <end position="249"/>
    </location>
</feature>
<proteinExistence type="predicted"/>
<comment type="caution">
    <text evidence="2">The sequence shown here is derived from an EMBL/GenBank/DDBJ whole genome shotgun (WGS) entry which is preliminary data.</text>
</comment>
<accession>A0A8H7DLK3</accession>
<dbReference type="GeneID" id="59372168"/>
<feature type="compositionally biased region" description="Acidic residues" evidence="1">
    <location>
        <begin position="209"/>
        <end position="238"/>
    </location>
</feature>
<reference evidence="2" key="1">
    <citation type="submission" date="2019-07" db="EMBL/GenBank/DDBJ databases">
        <authorList>
            <person name="Palmer J.M."/>
        </authorList>
    </citation>
    <scope>NUCLEOTIDE SEQUENCE</scope>
    <source>
        <strain evidence="2">PC9</strain>
    </source>
</reference>
<evidence type="ECO:0000313" key="3">
    <source>
        <dbReference type="Proteomes" id="UP000623687"/>
    </source>
</evidence>
<name>A0A8H7DLK3_PLEOS</name>
<sequence length="287" mass="31867">MAGVLLSTHSSNPLKVGSSDPETPSITAHTIQEISRSSPRRSPVIQCPLKWELSPPELDDYHAHISQLFPGMIRRRSSVSTIRAGKQPMFAPRACVDLDVDMSDDELLIRPDTGVGLAPCSSLDSRYILQKKKYFPPPQLRCESESKQLHAALLGTSSVPFVTWRSDRVRLFIPTSLLVGTHHSLSSHSHQRIQLRTYTGNARPAAVDYNDEEDAQGSDVDDDDVQLSGEPDPEDEDDTIHPPKPPEQRAEIAAEIEELQSPAPNFLPATSSLPVLERVHIRPFIRH</sequence>
<dbReference type="Proteomes" id="UP000623687">
    <property type="component" value="Unassembled WGS sequence"/>
</dbReference>
<dbReference type="VEuPathDB" id="FungiDB:PC9H_002327"/>
<dbReference type="EMBL" id="JACETU010000011">
    <property type="protein sequence ID" value="KAF7416067.1"/>
    <property type="molecule type" value="Genomic_DNA"/>
</dbReference>
<protein>
    <submittedName>
        <fullName evidence="2">Uncharacterized protein</fullName>
    </submittedName>
</protein>
<gene>
    <name evidence="2" type="ORF">PC9H_002327</name>
</gene>
<evidence type="ECO:0000313" key="2">
    <source>
        <dbReference type="EMBL" id="KAF7416067.1"/>
    </source>
</evidence>
<dbReference type="AlphaFoldDB" id="A0A8H7DLK3"/>
<evidence type="ECO:0000256" key="1">
    <source>
        <dbReference type="SAM" id="MobiDB-lite"/>
    </source>
</evidence>